<evidence type="ECO:0000313" key="2">
    <source>
        <dbReference type="Proteomes" id="UP001244011"/>
    </source>
</evidence>
<dbReference type="AlphaFoldDB" id="A0AAJ0C2E7"/>
<organism evidence="1 2">
    <name type="scientific">Phialemonium atrogriseum</name>
    <dbReference type="NCBI Taxonomy" id="1093897"/>
    <lineage>
        <taxon>Eukaryota</taxon>
        <taxon>Fungi</taxon>
        <taxon>Dikarya</taxon>
        <taxon>Ascomycota</taxon>
        <taxon>Pezizomycotina</taxon>
        <taxon>Sordariomycetes</taxon>
        <taxon>Sordariomycetidae</taxon>
        <taxon>Cephalothecales</taxon>
        <taxon>Cephalothecaceae</taxon>
        <taxon>Phialemonium</taxon>
    </lineage>
</organism>
<accession>A0AAJ0C2E7</accession>
<gene>
    <name evidence="1" type="ORF">QBC33DRAFT_558683</name>
</gene>
<name>A0AAJ0C2E7_9PEZI</name>
<protein>
    <submittedName>
        <fullName evidence="1">Uncharacterized protein</fullName>
    </submittedName>
</protein>
<sequence>MCESSTIRVVCPTCERQITSHTNMHWCREARRRALYGRCRMGDCKKDEEYRGLNCSPCRDKAEEQMVKEGYGYADAKGYTW</sequence>
<dbReference type="Proteomes" id="UP001244011">
    <property type="component" value="Unassembled WGS sequence"/>
</dbReference>
<dbReference type="GeneID" id="85313088"/>
<comment type="caution">
    <text evidence="1">The sequence shown here is derived from an EMBL/GenBank/DDBJ whole genome shotgun (WGS) entry which is preliminary data.</text>
</comment>
<dbReference type="RefSeq" id="XP_060284066.1">
    <property type="nucleotide sequence ID" value="XM_060429901.1"/>
</dbReference>
<dbReference type="EMBL" id="MU839007">
    <property type="protein sequence ID" value="KAK1767853.1"/>
    <property type="molecule type" value="Genomic_DNA"/>
</dbReference>
<proteinExistence type="predicted"/>
<keyword evidence="2" id="KW-1185">Reference proteome</keyword>
<evidence type="ECO:0000313" key="1">
    <source>
        <dbReference type="EMBL" id="KAK1767853.1"/>
    </source>
</evidence>
<reference evidence="1" key="1">
    <citation type="submission" date="2023-06" db="EMBL/GenBank/DDBJ databases">
        <title>Genome-scale phylogeny and comparative genomics of the fungal order Sordariales.</title>
        <authorList>
            <consortium name="Lawrence Berkeley National Laboratory"/>
            <person name="Hensen N."/>
            <person name="Bonometti L."/>
            <person name="Westerberg I."/>
            <person name="Brannstrom I.O."/>
            <person name="Guillou S."/>
            <person name="Cros-Aarteil S."/>
            <person name="Calhoun S."/>
            <person name="Haridas S."/>
            <person name="Kuo A."/>
            <person name="Mondo S."/>
            <person name="Pangilinan J."/>
            <person name="Riley R."/>
            <person name="Labutti K."/>
            <person name="Andreopoulos B."/>
            <person name="Lipzen A."/>
            <person name="Chen C."/>
            <person name="Yanf M."/>
            <person name="Daum C."/>
            <person name="Ng V."/>
            <person name="Clum A."/>
            <person name="Steindorff A."/>
            <person name="Ohm R."/>
            <person name="Martin F."/>
            <person name="Silar P."/>
            <person name="Natvig D."/>
            <person name="Lalanne C."/>
            <person name="Gautier V."/>
            <person name="Ament-Velasquez S.L."/>
            <person name="Kruys A."/>
            <person name="Hutchinson M.I."/>
            <person name="Powell A.J."/>
            <person name="Barry K."/>
            <person name="Miller A.N."/>
            <person name="Grigoriev I.V."/>
            <person name="Debuchy R."/>
            <person name="Gladieux P."/>
            <person name="Thoren M.H."/>
            <person name="Johannesson H."/>
        </authorList>
    </citation>
    <scope>NUCLEOTIDE SEQUENCE</scope>
    <source>
        <strain evidence="1">8032-3</strain>
    </source>
</reference>